<sequence length="293" mass="32493">MAALPFWLLAPGRMVEMSNALTATGGFAIDGMQGAMKLATAMASAKMVPQHLQGSPGDCLMVIEQAMRWQMSPFAVAQATAVVRGKMCFEGKLVAAAIQTSGILEGRLRYDFEGDGENRKVICSGHIRGESKERTVEVTLEGAKTNNEWWTKTPDQMLAYHAARVWARRHAPEVMLGVYSPDEFDEPRNQREAIDVTPDAHATPTPPVQRELTEEERHERYVALYTRRANTCTNTECCDGLWKAWDEKIDQAREMGKPIPPGTVDAVRNIISERIEAFKEKAYTNAPVDGVPA</sequence>
<dbReference type="GO" id="GO:0006259">
    <property type="term" value="P:DNA metabolic process"/>
    <property type="evidence" value="ECO:0007669"/>
    <property type="project" value="InterPro"/>
</dbReference>
<dbReference type="KEGG" id="aoy:EOV40_010070"/>
<protein>
    <submittedName>
        <fullName evidence="1">Recombinase RecT</fullName>
    </submittedName>
</protein>
<accession>A0A5B9GI87</accession>
<dbReference type="InterPro" id="IPR018330">
    <property type="entry name" value="RecT_fam"/>
</dbReference>
<dbReference type="Pfam" id="PF03837">
    <property type="entry name" value="RecT"/>
    <property type="match status" value="1"/>
</dbReference>
<dbReference type="GO" id="GO:0003677">
    <property type="term" value="F:DNA binding"/>
    <property type="evidence" value="ECO:0007669"/>
    <property type="project" value="InterPro"/>
</dbReference>
<organism evidence="1 2">
    <name type="scientific">Acetobacter oryzoeni</name>
    <dbReference type="NCBI Taxonomy" id="2500548"/>
    <lineage>
        <taxon>Bacteria</taxon>
        <taxon>Pseudomonadati</taxon>
        <taxon>Pseudomonadota</taxon>
        <taxon>Alphaproteobacteria</taxon>
        <taxon>Acetobacterales</taxon>
        <taxon>Acetobacteraceae</taxon>
        <taxon>Acetobacter</taxon>
    </lineage>
</organism>
<dbReference type="Proteomes" id="UP000287027">
    <property type="component" value="Chromosome"/>
</dbReference>
<gene>
    <name evidence="1" type="ORF">EOV40_010070</name>
</gene>
<name>A0A5B9GI87_9PROT</name>
<keyword evidence="2" id="KW-1185">Reference proteome</keyword>
<proteinExistence type="predicted"/>
<evidence type="ECO:0000313" key="2">
    <source>
        <dbReference type="Proteomes" id="UP000287027"/>
    </source>
</evidence>
<reference evidence="1 2" key="1">
    <citation type="submission" date="2019-08" db="EMBL/GenBank/DDBJ databases">
        <title>Acetobacter oryzioeni sp. nov., isolated from Korean rice wine vinegar.</title>
        <authorList>
            <person name="Baek J.H."/>
            <person name="Kim K.H."/>
            <person name="Jeon C.O."/>
            <person name="Han D.M."/>
        </authorList>
    </citation>
    <scope>NUCLEOTIDE SEQUENCE [LARGE SCALE GENOMIC DNA]</scope>
    <source>
        <strain evidence="1 2">B6</strain>
    </source>
</reference>
<dbReference type="EMBL" id="CP042808">
    <property type="protein sequence ID" value="QEE86018.1"/>
    <property type="molecule type" value="Genomic_DNA"/>
</dbReference>
<dbReference type="AlphaFoldDB" id="A0A5B9GI87"/>
<evidence type="ECO:0000313" key="1">
    <source>
        <dbReference type="EMBL" id="QEE86018.1"/>
    </source>
</evidence>